<feature type="region of interest" description="Disordered" evidence="1">
    <location>
        <begin position="1"/>
        <end position="46"/>
    </location>
</feature>
<sequence>MRRTSPEGTATPRTSAQNRGSPTKWTTRGSRSTASHASSPAISLSSPDALTEVTALTASARGQPRWV</sequence>
<reference evidence="2 3" key="1">
    <citation type="submission" date="2024-10" db="EMBL/GenBank/DDBJ databases">
        <title>The Natural Products Discovery Center: Release of the First 8490 Sequenced Strains for Exploring Actinobacteria Biosynthetic Diversity.</title>
        <authorList>
            <person name="Kalkreuter E."/>
            <person name="Kautsar S.A."/>
            <person name="Yang D."/>
            <person name="Bader C.D."/>
            <person name="Teijaro C.N."/>
            <person name="Fluegel L."/>
            <person name="Davis C.M."/>
            <person name="Simpson J.R."/>
            <person name="Lauterbach L."/>
            <person name="Steele A.D."/>
            <person name="Gui C."/>
            <person name="Meng S."/>
            <person name="Li G."/>
            <person name="Viehrig K."/>
            <person name="Ye F."/>
            <person name="Su P."/>
            <person name="Kiefer A.F."/>
            <person name="Nichols A."/>
            <person name="Cepeda A.J."/>
            <person name="Yan W."/>
            <person name="Fan B."/>
            <person name="Jiang Y."/>
            <person name="Adhikari A."/>
            <person name="Zheng C.-J."/>
            <person name="Schuster L."/>
            <person name="Cowan T.M."/>
            <person name="Smanski M.J."/>
            <person name="Chevrette M.G."/>
            <person name="De Carvalho L.P.S."/>
            <person name="Shen B."/>
        </authorList>
    </citation>
    <scope>NUCLEOTIDE SEQUENCE [LARGE SCALE GENOMIC DNA]</scope>
    <source>
        <strain evidence="2 3">NPDC002173</strain>
    </source>
</reference>
<evidence type="ECO:0000256" key="1">
    <source>
        <dbReference type="SAM" id="MobiDB-lite"/>
    </source>
</evidence>
<comment type="caution">
    <text evidence="2">The sequence shown here is derived from an EMBL/GenBank/DDBJ whole genome shotgun (WGS) entry which is preliminary data.</text>
</comment>
<feature type="compositionally biased region" description="Polar residues" evidence="1">
    <location>
        <begin position="1"/>
        <end position="33"/>
    </location>
</feature>
<proteinExistence type="predicted"/>
<protein>
    <submittedName>
        <fullName evidence="2">Uncharacterized protein</fullName>
    </submittedName>
</protein>
<dbReference type="RefSeq" id="WP_387412658.1">
    <property type="nucleotide sequence ID" value="NZ_JBIASD010000011.1"/>
</dbReference>
<dbReference type="Proteomes" id="UP001602013">
    <property type="component" value="Unassembled WGS sequence"/>
</dbReference>
<dbReference type="EMBL" id="JBIASD010000011">
    <property type="protein sequence ID" value="MFF3667617.1"/>
    <property type="molecule type" value="Genomic_DNA"/>
</dbReference>
<name>A0ABW6SRV5_9ACTN</name>
<organism evidence="2 3">
    <name type="scientific">Microtetraspora malaysiensis</name>
    <dbReference type="NCBI Taxonomy" id="161358"/>
    <lineage>
        <taxon>Bacteria</taxon>
        <taxon>Bacillati</taxon>
        <taxon>Actinomycetota</taxon>
        <taxon>Actinomycetes</taxon>
        <taxon>Streptosporangiales</taxon>
        <taxon>Streptosporangiaceae</taxon>
        <taxon>Microtetraspora</taxon>
    </lineage>
</organism>
<accession>A0ABW6SRV5</accession>
<evidence type="ECO:0000313" key="2">
    <source>
        <dbReference type="EMBL" id="MFF3667617.1"/>
    </source>
</evidence>
<feature type="compositionally biased region" description="Low complexity" evidence="1">
    <location>
        <begin position="34"/>
        <end position="46"/>
    </location>
</feature>
<keyword evidence="3" id="KW-1185">Reference proteome</keyword>
<gene>
    <name evidence="2" type="ORF">ACFYXI_18630</name>
</gene>
<evidence type="ECO:0000313" key="3">
    <source>
        <dbReference type="Proteomes" id="UP001602013"/>
    </source>
</evidence>